<dbReference type="Pfam" id="PF00589">
    <property type="entry name" value="Phage_integrase"/>
    <property type="match status" value="1"/>
</dbReference>
<dbReference type="EMBL" id="JAMLDX010000041">
    <property type="protein sequence ID" value="MCP3733240.1"/>
    <property type="molecule type" value="Genomic_DNA"/>
</dbReference>
<keyword evidence="7" id="KW-1185">Reference proteome</keyword>
<dbReference type="PANTHER" id="PTHR30349">
    <property type="entry name" value="PHAGE INTEGRASE-RELATED"/>
    <property type="match status" value="1"/>
</dbReference>
<sequence length="306" mass="34396">MTPLRAALDRYVNMQRGFGYKFTSAEHLLIDFVAFMDAQGEAIITNKLAIDWATGAAGPASWPSRLGTVRSFARHLSCTEPRTDIPPAGIVRSTPRPAPYIYTELEIAGLLDAMRALTPATRLRRWTYHYLFGLLAVTGLRVGEALRLKRDDVDLDTGILTIRETKFGKSRIVPISPSTVAALNDYVTRRNARRCRSAGLHFFTGEHGGQLYHQNIHLVFCAVSRQLGLRPGSGGGPRIHDLRHSFAVNMLLRWYRAGEDVEQLLPVLSTYLGHSHTRDTYWYLSACPELMEHAVHRLETRWEGVS</sequence>
<feature type="domain" description="Tyr recombinase" evidence="5">
    <location>
        <begin position="97"/>
        <end position="296"/>
    </location>
</feature>
<evidence type="ECO:0000256" key="3">
    <source>
        <dbReference type="ARBA" id="ARBA00023125"/>
    </source>
</evidence>
<dbReference type="Gene3D" id="1.10.443.10">
    <property type="entry name" value="Intergrase catalytic core"/>
    <property type="match status" value="1"/>
</dbReference>
<dbReference type="AlphaFoldDB" id="A0A9X2KNV3"/>
<dbReference type="GO" id="GO:0006310">
    <property type="term" value="P:DNA recombination"/>
    <property type="evidence" value="ECO:0007669"/>
    <property type="project" value="UniProtKB-KW"/>
</dbReference>
<dbReference type="PANTHER" id="PTHR30349:SF41">
    <property type="entry name" value="INTEGRASE_RECOMBINASE PROTEIN MJ0367-RELATED"/>
    <property type="match status" value="1"/>
</dbReference>
<dbReference type="PROSITE" id="PS51898">
    <property type="entry name" value="TYR_RECOMBINASE"/>
    <property type="match status" value="1"/>
</dbReference>
<keyword evidence="2" id="KW-0229">DNA integration</keyword>
<protein>
    <submittedName>
        <fullName evidence="6">Tyrosine-type recombinase/integrase</fullName>
    </submittedName>
</protein>
<dbReference type="InterPro" id="IPR011010">
    <property type="entry name" value="DNA_brk_join_enz"/>
</dbReference>
<dbReference type="InterPro" id="IPR013762">
    <property type="entry name" value="Integrase-like_cat_sf"/>
</dbReference>
<keyword evidence="4" id="KW-0233">DNA recombination</keyword>
<proteinExistence type="inferred from homology"/>
<evidence type="ECO:0000256" key="4">
    <source>
        <dbReference type="ARBA" id="ARBA00023172"/>
    </source>
</evidence>
<dbReference type="CDD" id="cd00797">
    <property type="entry name" value="INT_RitB_C_like"/>
    <property type="match status" value="1"/>
</dbReference>
<comment type="similarity">
    <text evidence="1">Belongs to the 'phage' integrase family.</text>
</comment>
<dbReference type="InterPro" id="IPR002104">
    <property type="entry name" value="Integrase_catalytic"/>
</dbReference>
<evidence type="ECO:0000313" key="7">
    <source>
        <dbReference type="Proteomes" id="UP001139451"/>
    </source>
</evidence>
<comment type="caution">
    <text evidence="6">The sequence shown here is derived from an EMBL/GenBank/DDBJ whole genome shotgun (WGS) entry which is preliminary data.</text>
</comment>
<name>A0A9X2KNV3_9SPHN</name>
<evidence type="ECO:0000313" key="6">
    <source>
        <dbReference type="EMBL" id="MCP3733240.1"/>
    </source>
</evidence>
<keyword evidence="3" id="KW-0238">DNA-binding</keyword>
<dbReference type="GO" id="GO:0015074">
    <property type="term" value="P:DNA integration"/>
    <property type="evidence" value="ECO:0007669"/>
    <property type="project" value="UniProtKB-KW"/>
</dbReference>
<accession>A0A9X2KNV3</accession>
<evidence type="ECO:0000259" key="5">
    <source>
        <dbReference type="PROSITE" id="PS51898"/>
    </source>
</evidence>
<evidence type="ECO:0000256" key="2">
    <source>
        <dbReference type="ARBA" id="ARBA00022908"/>
    </source>
</evidence>
<gene>
    <name evidence="6" type="ORF">M9978_22810</name>
</gene>
<evidence type="ECO:0000256" key="1">
    <source>
        <dbReference type="ARBA" id="ARBA00008857"/>
    </source>
</evidence>
<organism evidence="6 7">
    <name type="scientific">Sphingomonas tagetis</name>
    <dbReference type="NCBI Taxonomy" id="2949092"/>
    <lineage>
        <taxon>Bacteria</taxon>
        <taxon>Pseudomonadati</taxon>
        <taxon>Pseudomonadota</taxon>
        <taxon>Alphaproteobacteria</taxon>
        <taxon>Sphingomonadales</taxon>
        <taxon>Sphingomonadaceae</taxon>
        <taxon>Sphingomonas</taxon>
    </lineage>
</organism>
<dbReference type="Proteomes" id="UP001139451">
    <property type="component" value="Unassembled WGS sequence"/>
</dbReference>
<dbReference type="SUPFAM" id="SSF56349">
    <property type="entry name" value="DNA breaking-rejoining enzymes"/>
    <property type="match status" value="1"/>
</dbReference>
<dbReference type="GO" id="GO:0003677">
    <property type="term" value="F:DNA binding"/>
    <property type="evidence" value="ECO:0007669"/>
    <property type="project" value="UniProtKB-KW"/>
</dbReference>
<reference evidence="6" key="1">
    <citation type="submission" date="2022-05" db="EMBL/GenBank/DDBJ databases">
        <title>Sphingomonas sp. strain MG17 Genome sequencing and assembly.</title>
        <authorList>
            <person name="Kim I."/>
        </authorList>
    </citation>
    <scope>NUCLEOTIDE SEQUENCE</scope>
    <source>
        <strain evidence="6">MG17</strain>
    </source>
</reference>
<dbReference type="InterPro" id="IPR050090">
    <property type="entry name" value="Tyrosine_recombinase_XerCD"/>
</dbReference>
<dbReference type="RefSeq" id="WP_254297460.1">
    <property type="nucleotide sequence ID" value="NZ_JAMLDX010000041.1"/>
</dbReference>